<organism evidence="3 4">
    <name type="scientific">Polyrhizophydium stewartii</name>
    <dbReference type="NCBI Taxonomy" id="2732419"/>
    <lineage>
        <taxon>Eukaryota</taxon>
        <taxon>Fungi</taxon>
        <taxon>Fungi incertae sedis</taxon>
        <taxon>Chytridiomycota</taxon>
        <taxon>Chytridiomycota incertae sedis</taxon>
        <taxon>Chytridiomycetes</taxon>
        <taxon>Rhizophydiales</taxon>
        <taxon>Rhizophydiales incertae sedis</taxon>
        <taxon>Polyrhizophydium</taxon>
    </lineage>
</organism>
<comment type="caution">
    <text evidence="3">The sequence shown here is derived from an EMBL/GenBank/DDBJ whole genome shotgun (WGS) entry which is preliminary data.</text>
</comment>
<feature type="region of interest" description="Disordered" evidence="1">
    <location>
        <begin position="117"/>
        <end position="169"/>
    </location>
</feature>
<dbReference type="Proteomes" id="UP001527925">
    <property type="component" value="Unassembled WGS sequence"/>
</dbReference>
<protein>
    <recommendedName>
        <fullName evidence="2">Ska2 N-terminal domain-containing protein</fullName>
    </recommendedName>
</protein>
<feature type="compositionally biased region" description="Low complexity" evidence="1">
    <location>
        <begin position="117"/>
        <end position="148"/>
    </location>
</feature>
<name>A0ABR4NGP8_9FUNG</name>
<dbReference type="Gene3D" id="6.10.250.1380">
    <property type="match status" value="1"/>
</dbReference>
<evidence type="ECO:0000313" key="3">
    <source>
        <dbReference type="EMBL" id="KAL2918708.1"/>
    </source>
</evidence>
<reference evidence="3 4" key="1">
    <citation type="submission" date="2023-09" db="EMBL/GenBank/DDBJ databases">
        <title>Pangenome analysis of Batrachochytrium dendrobatidis and related Chytrids.</title>
        <authorList>
            <person name="Yacoub M.N."/>
            <person name="Stajich J.E."/>
            <person name="James T.Y."/>
        </authorList>
    </citation>
    <scope>NUCLEOTIDE SEQUENCE [LARGE SCALE GENOMIC DNA]</scope>
    <source>
        <strain evidence="3 4">JEL0888</strain>
    </source>
</reference>
<dbReference type="Pfam" id="PF16740">
    <property type="entry name" value="SKA2"/>
    <property type="match status" value="1"/>
</dbReference>
<proteinExistence type="predicted"/>
<evidence type="ECO:0000256" key="1">
    <source>
        <dbReference type="SAM" id="MobiDB-lite"/>
    </source>
</evidence>
<sequence>MALLSSVNDMHAALSKTAQDLDFVEQQLNYELRQQCGPHDSPVVLFERLDKLEKRIQAVVALRDQVVAEKLLFATQMEQQLATNAQLMERILSATEYEGDYQMLSKFTELSEKLRQSADAAAAQEQQAAQAPDPALQQPQPQQKQQQPKQHKKQPQQQPARRNKRHAGE</sequence>
<gene>
    <name evidence="3" type="ORF">HK105_201542</name>
</gene>
<dbReference type="EMBL" id="JADGIZ020000005">
    <property type="protein sequence ID" value="KAL2918708.1"/>
    <property type="molecule type" value="Genomic_DNA"/>
</dbReference>
<feature type="domain" description="Ska2 N-terminal" evidence="2">
    <location>
        <begin position="5"/>
        <end position="98"/>
    </location>
</feature>
<accession>A0ABR4NGP8</accession>
<evidence type="ECO:0000259" key="2">
    <source>
        <dbReference type="Pfam" id="PF16740"/>
    </source>
</evidence>
<evidence type="ECO:0000313" key="4">
    <source>
        <dbReference type="Proteomes" id="UP001527925"/>
    </source>
</evidence>
<dbReference type="InterPro" id="IPR042091">
    <property type="entry name" value="Ska2_N"/>
</dbReference>
<keyword evidence="4" id="KW-1185">Reference proteome</keyword>